<dbReference type="Proteomes" id="UP000230607">
    <property type="component" value="Chromosome 1"/>
</dbReference>
<keyword evidence="2" id="KW-1185">Reference proteome</keyword>
<gene>
    <name evidence="1" type="ORF">NCS_11384</name>
</gene>
<dbReference type="AlphaFoldDB" id="A0A2H1FFW1"/>
<accession>A0A2H1FFW1</accession>
<proteinExistence type="predicted"/>
<dbReference type="EMBL" id="LT841358">
    <property type="protein sequence ID" value="SMH71572.1"/>
    <property type="molecule type" value="Genomic_DNA"/>
</dbReference>
<evidence type="ECO:0000313" key="1">
    <source>
        <dbReference type="EMBL" id="SMH71572.1"/>
    </source>
</evidence>
<sequence>MLFPQLVHVDLEDISSLLIPVIQRSSSFLGYSIFFTDIVRRFNPFGSVTPFSEIIGFPASRYNLSNYP</sequence>
<name>A0A2H1FFW1_9ARCH</name>
<evidence type="ECO:0000313" key="2">
    <source>
        <dbReference type="Proteomes" id="UP000230607"/>
    </source>
</evidence>
<organism evidence="1 2">
    <name type="scientific">Candidatus Nitrosotalea okcheonensis</name>
    <dbReference type="NCBI Taxonomy" id="1903276"/>
    <lineage>
        <taxon>Archaea</taxon>
        <taxon>Nitrososphaerota</taxon>
        <taxon>Nitrososphaeria</taxon>
        <taxon>Nitrosotaleales</taxon>
        <taxon>Nitrosotaleaceae</taxon>
        <taxon>Nitrosotalea</taxon>
    </lineage>
</organism>
<protein>
    <submittedName>
        <fullName evidence="1">Uncharacterized protein</fullName>
    </submittedName>
</protein>
<reference evidence="2" key="1">
    <citation type="submission" date="2017-03" db="EMBL/GenBank/DDBJ databases">
        <authorList>
            <person name="Herbold C."/>
        </authorList>
    </citation>
    <scope>NUCLEOTIDE SEQUENCE [LARGE SCALE GENOMIC DNA]</scope>
</reference>